<feature type="transmembrane region" description="Helical" evidence="6">
    <location>
        <begin position="96"/>
        <end position="115"/>
    </location>
</feature>
<evidence type="ECO:0000256" key="2">
    <source>
        <dbReference type="ARBA" id="ARBA00022448"/>
    </source>
</evidence>
<comment type="subcellular location">
    <subcellularLocation>
        <location evidence="1">Membrane</location>
        <topology evidence="1">Multi-pass membrane protein</topology>
    </subcellularLocation>
</comment>
<gene>
    <name evidence="7" type="ORF">IU514_05445</name>
</gene>
<evidence type="ECO:0000256" key="5">
    <source>
        <dbReference type="ARBA" id="ARBA00023136"/>
    </source>
</evidence>
<evidence type="ECO:0000256" key="1">
    <source>
        <dbReference type="ARBA" id="ARBA00004141"/>
    </source>
</evidence>
<name>A0ABS0B8N4_9GAMM</name>
<dbReference type="Pfam" id="PF13520">
    <property type="entry name" value="AA_permease_2"/>
    <property type="match status" value="1"/>
</dbReference>
<feature type="transmembrane region" description="Helical" evidence="6">
    <location>
        <begin position="446"/>
        <end position="465"/>
    </location>
</feature>
<dbReference type="EMBL" id="JADLZT010000003">
    <property type="protein sequence ID" value="MBF6023475.1"/>
    <property type="molecule type" value="Genomic_DNA"/>
</dbReference>
<feature type="transmembrane region" description="Helical" evidence="6">
    <location>
        <begin position="267"/>
        <end position="286"/>
    </location>
</feature>
<dbReference type="Proteomes" id="UP001429984">
    <property type="component" value="Unassembled WGS sequence"/>
</dbReference>
<dbReference type="Gene3D" id="1.20.1740.10">
    <property type="entry name" value="Amino acid/polyamine transporter I"/>
    <property type="match status" value="1"/>
</dbReference>
<organism evidence="7 8">
    <name type="scientific">Lysobacter niastensis</name>
    <dbReference type="NCBI Taxonomy" id="380629"/>
    <lineage>
        <taxon>Bacteria</taxon>
        <taxon>Pseudomonadati</taxon>
        <taxon>Pseudomonadota</taxon>
        <taxon>Gammaproteobacteria</taxon>
        <taxon>Lysobacterales</taxon>
        <taxon>Lysobacteraceae</taxon>
        <taxon>Lysobacter</taxon>
    </lineage>
</organism>
<evidence type="ECO:0000256" key="4">
    <source>
        <dbReference type="ARBA" id="ARBA00022989"/>
    </source>
</evidence>
<accession>A0ABS0B8N4</accession>
<feature type="transmembrane region" description="Helical" evidence="6">
    <location>
        <begin position="415"/>
        <end position="434"/>
    </location>
</feature>
<feature type="transmembrane region" description="Helical" evidence="6">
    <location>
        <begin position="338"/>
        <end position="360"/>
    </location>
</feature>
<keyword evidence="4 6" id="KW-1133">Transmembrane helix</keyword>
<keyword evidence="8" id="KW-1185">Reference proteome</keyword>
<comment type="caution">
    <text evidence="7">The sequence shown here is derived from an EMBL/GenBank/DDBJ whole genome shotgun (WGS) entry which is preliminary data.</text>
</comment>
<reference evidence="7 8" key="1">
    <citation type="submission" date="2020-11" db="EMBL/GenBank/DDBJ databases">
        <title>Draft Genome Sequence and Secondary Metabolite Biosynthetic Potential of the Lysobacter niastensis Type strain DSM 18481.</title>
        <authorList>
            <person name="Turrini P."/>
            <person name="Artuso I."/>
            <person name="Tescari M."/>
            <person name="Lugli G.A."/>
            <person name="Frangipani E."/>
            <person name="Ventura M."/>
            <person name="Visca P."/>
        </authorList>
    </citation>
    <scope>NUCLEOTIDE SEQUENCE [LARGE SCALE GENOMIC DNA]</scope>
    <source>
        <strain evidence="7 8">DSM 18481</strain>
    </source>
</reference>
<dbReference type="PANTHER" id="PTHR43243">
    <property type="entry name" value="INNER MEMBRANE TRANSPORTER YGJI-RELATED"/>
    <property type="match status" value="1"/>
</dbReference>
<keyword evidence="5 6" id="KW-0472">Membrane</keyword>
<evidence type="ECO:0000313" key="7">
    <source>
        <dbReference type="EMBL" id="MBF6023475.1"/>
    </source>
</evidence>
<feature type="transmembrane region" description="Helical" evidence="6">
    <location>
        <begin position="27"/>
        <end position="46"/>
    </location>
</feature>
<feature type="transmembrane region" description="Helical" evidence="6">
    <location>
        <begin position="227"/>
        <end position="246"/>
    </location>
</feature>
<evidence type="ECO:0000313" key="8">
    <source>
        <dbReference type="Proteomes" id="UP001429984"/>
    </source>
</evidence>
<proteinExistence type="predicted"/>
<feature type="transmembrane region" description="Helical" evidence="6">
    <location>
        <begin position="187"/>
        <end position="207"/>
    </location>
</feature>
<feature type="transmembrane region" description="Helical" evidence="6">
    <location>
        <begin position="58"/>
        <end position="76"/>
    </location>
</feature>
<dbReference type="InterPro" id="IPR002293">
    <property type="entry name" value="AA/rel_permease1"/>
</dbReference>
<keyword evidence="2" id="KW-0813">Transport</keyword>
<keyword evidence="3 6" id="KW-0812">Transmembrane</keyword>
<dbReference type="PIRSF" id="PIRSF006060">
    <property type="entry name" value="AA_transporter"/>
    <property type="match status" value="1"/>
</dbReference>
<dbReference type="RefSeq" id="WP_194930089.1">
    <property type="nucleotide sequence ID" value="NZ_JADLZT010000003.1"/>
</dbReference>
<sequence length="523" mass="54794">MLFWRVKPLDKILETAEKKSLKRQLGAFQLTMLGIGAVIGTGIFVLTAEAGQKAGPGMMIAFVIAATVCALAALAYSELASMVPVSGSAYTYTYGVFGEVIAWVVGWALALEYGVGASVVSVGWSGYMNGLLAHSDLFGLVAPGALALPEALRAGPFAGGSFNLLAFLISFAVTVLLLIGTSKSAKVNAILVAIKIAALTLFIALALPVVKSSNFEPFLPGGWGSPLGGVGVLGAAASIFFAYVGFDAVSTAAEETKNPNRNIPIGLIASLAICTIFYLLVGYSAAGSVGAQPILGANGLPLDPGSDAMAAACAGSEALVCSREPLAHVLRLIGFPTWGNWIGIAAILALPSVILMMMFGQTRIFFTMSRDGLLPEALSRVHPRFHTPHVITIITGVVVAVCSALFPVGKLADTSNSGTLLAFAMVAIGVMILRKQQPERHRPFRTPLVWLVCPLAVAGCLLLFVNLTMTAKVVFVVWAVIGLIVYRMYGYRRSQLAPGHKDLPAAPHLEPHPTFHEGPDPGP</sequence>
<feature type="transmembrane region" description="Helical" evidence="6">
    <location>
        <begin position="471"/>
        <end position="489"/>
    </location>
</feature>
<evidence type="ECO:0000256" key="3">
    <source>
        <dbReference type="ARBA" id="ARBA00022692"/>
    </source>
</evidence>
<dbReference type="PANTHER" id="PTHR43243:SF4">
    <property type="entry name" value="CATIONIC AMINO ACID TRANSPORTER 4"/>
    <property type="match status" value="1"/>
</dbReference>
<protein>
    <submittedName>
        <fullName evidence="7">Amino acid permease</fullName>
    </submittedName>
</protein>
<feature type="transmembrane region" description="Helical" evidence="6">
    <location>
        <begin position="160"/>
        <end position="180"/>
    </location>
</feature>
<feature type="transmembrane region" description="Helical" evidence="6">
    <location>
        <begin position="390"/>
        <end position="409"/>
    </location>
</feature>
<evidence type="ECO:0000256" key="6">
    <source>
        <dbReference type="SAM" id="Phobius"/>
    </source>
</evidence>